<feature type="domain" description="Major facilitator superfamily (MFS) profile" evidence="7">
    <location>
        <begin position="9"/>
        <end position="386"/>
    </location>
</feature>
<sequence>MRRLQLPGWLAGLFVATLALGTDEFVVAGLLPELAADLQITTGTAGQLITVFALTFALGAPVMAVVLDPYPRRRVILAGLATFVVANLAAALAPAFGVLVVLRAIAGLAAAVVSSTAFAVAAQGAPPDRQGRYLSVVTAGLTVALFTGVPVGAWVGALFGWRSTFVLIAVVGFVAMLVLGARLPQLSGSPAAGLAERLSPLRDVRVLRLVLAVTLSGVGGLMFYSYLSALLEHHQANTQALPWVLLLVGVIGVPSAFLGGRLADRYGGRRSRLIVVGGHALALVLVGGLFALGAPVPLLLAGIAIWSVFAWALNPPLQASTIEAAPSAPMTAISLNISGLYLGTAVAAGLGGLLVDGPGPLWVPFVAALALALAWVSASFRTPQPTVVAA</sequence>
<dbReference type="RefSeq" id="WP_380050916.1">
    <property type="nucleotide sequence ID" value="NZ_JBHLTC010000029.1"/>
</dbReference>
<feature type="transmembrane region" description="Helical" evidence="6">
    <location>
        <begin position="165"/>
        <end position="185"/>
    </location>
</feature>
<feature type="transmembrane region" description="Helical" evidence="6">
    <location>
        <begin position="45"/>
        <end position="67"/>
    </location>
</feature>
<dbReference type="PROSITE" id="PS50850">
    <property type="entry name" value="MFS"/>
    <property type="match status" value="1"/>
</dbReference>
<dbReference type="CDD" id="cd17324">
    <property type="entry name" value="MFS_NepI_like"/>
    <property type="match status" value="1"/>
</dbReference>
<feature type="transmembrane region" description="Helical" evidence="6">
    <location>
        <begin position="298"/>
        <end position="314"/>
    </location>
</feature>
<feature type="transmembrane region" description="Helical" evidence="6">
    <location>
        <begin position="133"/>
        <end position="159"/>
    </location>
</feature>
<keyword evidence="4 6" id="KW-1133">Transmembrane helix</keyword>
<keyword evidence="5 6" id="KW-0472">Membrane</keyword>
<evidence type="ECO:0000313" key="9">
    <source>
        <dbReference type="Proteomes" id="UP001589890"/>
    </source>
</evidence>
<evidence type="ECO:0000256" key="2">
    <source>
        <dbReference type="ARBA" id="ARBA00022475"/>
    </source>
</evidence>
<evidence type="ECO:0000256" key="6">
    <source>
        <dbReference type="SAM" id="Phobius"/>
    </source>
</evidence>
<feature type="transmembrane region" description="Helical" evidence="6">
    <location>
        <begin position="100"/>
        <end position="121"/>
    </location>
</feature>
<feature type="transmembrane region" description="Helical" evidence="6">
    <location>
        <begin position="206"/>
        <end position="228"/>
    </location>
</feature>
<evidence type="ECO:0000256" key="5">
    <source>
        <dbReference type="ARBA" id="ARBA00023136"/>
    </source>
</evidence>
<protein>
    <submittedName>
        <fullName evidence="8">MFS transporter</fullName>
    </submittedName>
</protein>
<evidence type="ECO:0000256" key="4">
    <source>
        <dbReference type="ARBA" id="ARBA00022989"/>
    </source>
</evidence>
<feature type="transmembrane region" description="Helical" evidence="6">
    <location>
        <begin position="74"/>
        <end position="94"/>
    </location>
</feature>
<dbReference type="InterPro" id="IPR011701">
    <property type="entry name" value="MFS"/>
</dbReference>
<gene>
    <name evidence="8" type="ORF">ACFFGN_22455</name>
</gene>
<evidence type="ECO:0000256" key="1">
    <source>
        <dbReference type="ARBA" id="ARBA00004651"/>
    </source>
</evidence>
<dbReference type="InterPro" id="IPR020846">
    <property type="entry name" value="MFS_dom"/>
</dbReference>
<proteinExistence type="predicted"/>
<feature type="transmembrane region" description="Helical" evidence="6">
    <location>
        <begin position="272"/>
        <end position="292"/>
    </location>
</feature>
<dbReference type="Gene3D" id="1.20.1250.20">
    <property type="entry name" value="MFS general substrate transporter like domains"/>
    <property type="match status" value="2"/>
</dbReference>
<dbReference type="Proteomes" id="UP001589890">
    <property type="component" value="Unassembled WGS sequence"/>
</dbReference>
<dbReference type="InterPro" id="IPR036259">
    <property type="entry name" value="MFS_trans_sf"/>
</dbReference>
<name>A0ABV6QQF2_9ACTN</name>
<accession>A0ABV6QQF2</accession>
<dbReference type="PANTHER" id="PTHR43124">
    <property type="entry name" value="PURINE EFFLUX PUMP PBUE"/>
    <property type="match status" value="1"/>
</dbReference>
<dbReference type="PANTHER" id="PTHR43124:SF10">
    <property type="entry name" value="PURINE EFFLUX PUMP PBUE"/>
    <property type="match status" value="1"/>
</dbReference>
<keyword evidence="3 6" id="KW-0812">Transmembrane</keyword>
<evidence type="ECO:0000313" key="8">
    <source>
        <dbReference type="EMBL" id="MFC0626859.1"/>
    </source>
</evidence>
<evidence type="ECO:0000256" key="3">
    <source>
        <dbReference type="ARBA" id="ARBA00022692"/>
    </source>
</evidence>
<dbReference type="SUPFAM" id="SSF103473">
    <property type="entry name" value="MFS general substrate transporter"/>
    <property type="match status" value="1"/>
</dbReference>
<keyword evidence="9" id="KW-1185">Reference proteome</keyword>
<feature type="transmembrane region" description="Helical" evidence="6">
    <location>
        <begin position="361"/>
        <end position="380"/>
    </location>
</feature>
<comment type="subcellular location">
    <subcellularLocation>
        <location evidence="1">Cell membrane</location>
        <topology evidence="1">Multi-pass membrane protein</topology>
    </subcellularLocation>
</comment>
<dbReference type="Pfam" id="PF07690">
    <property type="entry name" value="MFS_1"/>
    <property type="match status" value="1"/>
</dbReference>
<organism evidence="8 9">
    <name type="scientific">Kribbella deserti</name>
    <dbReference type="NCBI Taxonomy" id="1926257"/>
    <lineage>
        <taxon>Bacteria</taxon>
        <taxon>Bacillati</taxon>
        <taxon>Actinomycetota</taxon>
        <taxon>Actinomycetes</taxon>
        <taxon>Propionibacteriales</taxon>
        <taxon>Kribbellaceae</taxon>
        <taxon>Kribbella</taxon>
    </lineage>
</organism>
<reference evidence="8 9" key="1">
    <citation type="submission" date="2024-09" db="EMBL/GenBank/DDBJ databases">
        <authorList>
            <person name="Sun Q."/>
            <person name="Mori K."/>
        </authorList>
    </citation>
    <scope>NUCLEOTIDE SEQUENCE [LARGE SCALE GENOMIC DNA]</scope>
    <source>
        <strain evidence="8 9">CGMCC 1.15906</strain>
    </source>
</reference>
<comment type="caution">
    <text evidence="8">The sequence shown here is derived from an EMBL/GenBank/DDBJ whole genome shotgun (WGS) entry which is preliminary data.</text>
</comment>
<evidence type="ECO:0000259" key="7">
    <source>
        <dbReference type="PROSITE" id="PS50850"/>
    </source>
</evidence>
<feature type="transmembrane region" description="Helical" evidence="6">
    <location>
        <begin position="335"/>
        <end position="355"/>
    </location>
</feature>
<dbReference type="InterPro" id="IPR050189">
    <property type="entry name" value="MFS_Efflux_Transporters"/>
</dbReference>
<dbReference type="EMBL" id="JBHLTC010000029">
    <property type="protein sequence ID" value="MFC0626859.1"/>
    <property type="molecule type" value="Genomic_DNA"/>
</dbReference>
<keyword evidence="2" id="KW-1003">Cell membrane</keyword>
<feature type="transmembrane region" description="Helical" evidence="6">
    <location>
        <begin position="240"/>
        <end position="260"/>
    </location>
</feature>